<keyword evidence="1" id="KW-0238">DNA-binding</keyword>
<dbReference type="Proteomes" id="UP000030752">
    <property type="component" value="Unassembled WGS sequence"/>
</dbReference>
<keyword evidence="5" id="KW-1185">Reference proteome</keyword>
<dbReference type="eggNOG" id="ENOG502SJ4C">
    <property type="taxonomic scope" value="Eukaryota"/>
</dbReference>
<evidence type="ECO:0000256" key="1">
    <source>
        <dbReference type="ARBA" id="ARBA00023125"/>
    </source>
</evidence>
<organism evidence="4 5">
    <name type="scientific">Cyphellophora europaea (strain CBS 101466)</name>
    <name type="common">Phialophora europaea</name>
    <dbReference type="NCBI Taxonomy" id="1220924"/>
    <lineage>
        <taxon>Eukaryota</taxon>
        <taxon>Fungi</taxon>
        <taxon>Dikarya</taxon>
        <taxon>Ascomycota</taxon>
        <taxon>Pezizomycotina</taxon>
        <taxon>Eurotiomycetes</taxon>
        <taxon>Chaetothyriomycetidae</taxon>
        <taxon>Chaetothyriales</taxon>
        <taxon>Cyphellophoraceae</taxon>
        <taxon>Cyphellophora</taxon>
    </lineage>
</organism>
<accession>W2S2Z0</accession>
<sequence length="472" mass="52864">MPPSRACDRCYGIKARCTFSDDQDACDRCFRLRHRCVTNRRTGKAGRPRTRTLSSGSSVQQTSLKSQTPPSRDVETALEPPAEVLEALKDLEPAEVKLAQYLVQDHRLDRRFVNSFAIESFFSNTMESSLIRQLLDGPAQVKDALLALAGALKAEEETDSELGTAATVKNMEWCCNALQKLRLSDSATEDDAKVILFVADCLVSVNDLTFGYGFLPIAQAALLAIKPWYPQLINAGSAQVDPHLVPLIFAEVMECGKCGEIPSFRWSQPTTQLIERSYGIAQEALPHLYDISVLIHDIKISLLDPVTVQHRIAEISREVDNWVPQIQPHAAEHQGLYLSQDQRCQMVRHANCYKLLAQLLLAQLQAQSQNQHLIRTQIAQKIRDEVAKFFTTDTHQVLYLLWPYFVACTELEDTNEQALVLSQMKYLSGGIATQSCNCMYKFLQFVWATAAIDPTVTWLELVEAGSEFSIGP</sequence>
<evidence type="ECO:0000256" key="3">
    <source>
        <dbReference type="SAM" id="MobiDB-lite"/>
    </source>
</evidence>
<dbReference type="InParanoid" id="W2S2Z0"/>
<dbReference type="EMBL" id="KB822718">
    <property type="protein sequence ID" value="ETN42388.1"/>
    <property type="molecule type" value="Genomic_DNA"/>
</dbReference>
<dbReference type="SUPFAM" id="SSF57701">
    <property type="entry name" value="Zn2/Cys6 DNA-binding domain"/>
    <property type="match status" value="1"/>
</dbReference>
<feature type="compositionally biased region" description="Polar residues" evidence="3">
    <location>
        <begin position="51"/>
        <end position="70"/>
    </location>
</feature>
<dbReference type="GeneID" id="19968881"/>
<dbReference type="InterPro" id="IPR036864">
    <property type="entry name" value="Zn2-C6_fun-type_DNA-bd_sf"/>
</dbReference>
<dbReference type="GO" id="GO:0008270">
    <property type="term" value="F:zinc ion binding"/>
    <property type="evidence" value="ECO:0007669"/>
    <property type="project" value="InterPro"/>
</dbReference>
<dbReference type="HOGENOM" id="CLU_036113_0_0_1"/>
<reference evidence="4 5" key="1">
    <citation type="submission" date="2013-03" db="EMBL/GenBank/DDBJ databases">
        <title>The Genome Sequence of Phialophora europaea CBS 101466.</title>
        <authorList>
            <consortium name="The Broad Institute Genomics Platform"/>
            <person name="Cuomo C."/>
            <person name="de Hoog S."/>
            <person name="Gorbushina A."/>
            <person name="Walker B."/>
            <person name="Young S.K."/>
            <person name="Zeng Q."/>
            <person name="Gargeya S."/>
            <person name="Fitzgerald M."/>
            <person name="Haas B."/>
            <person name="Abouelleil A."/>
            <person name="Allen A.W."/>
            <person name="Alvarado L."/>
            <person name="Arachchi H.M."/>
            <person name="Berlin A.M."/>
            <person name="Chapman S.B."/>
            <person name="Gainer-Dewar J."/>
            <person name="Goldberg J."/>
            <person name="Griggs A."/>
            <person name="Gujja S."/>
            <person name="Hansen M."/>
            <person name="Howarth C."/>
            <person name="Imamovic A."/>
            <person name="Ireland A."/>
            <person name="Larimer J."/>
            <person name="McCowan C."/>
            <person name="Murphy C."/>
            <person name="Pearson M."/>
            <person name="Poon T.W."/>
            <person name="Priest M."/>
            <person name="Roberts A."/>
            <person name="Saif S."/>
            <person name="Shea T."/>
            <person name="Sisk P."/>
            <person name="Sykes S."/>
            <person name="Wortman J."/>
            <person name="Nusbaum C."/>
            <person name="Birren B."/>
        </authorList>
    </citation>
    <scope>NUCLEOTIDE SEQUENCE [LARGE SCALE GENOMIC DNA]</scope>
    <source>
        <strain evidence="4 5">CBS 101466</strain>
    </source>
</reference>
<dbReference type="GO" id="GO:0000981">
    <property type="term" value="F:DNA-binding transcription factor activity, RNA polymerase II-specific"/>
    <property type="evidence" value="ECO:0007669"/>
    <property type="project" value="InterPro"/>
</dbReference>
<dbReference type="InterPro" id="IPR021858">
    <property type="entry name" value="Fun_TF"/>
</dbReference>
<dbReference type="AlphaFoldDB" id="W2S2Z0"/>
<dbReference type="VEuPathDB" id="FungiDB:HMPREF1541_01542"/>
<evidence type="ECO:0000313" key="5">
    <source>
        <dbReference type="Proteomes" id="UP000030752"/>
    </source>
</evidence>
<gene>
    <name evidence="4" type="ORF">HMPREF1541_01542</name>
</gene>
<dbReference type="Pfam" id="PF11951">
    <property type="entry name" value="Fungal_trans_2"/>
    <property type="match status" value="1"/>
</dbReference>
<proteinExistence type="predicted"/>
<keyword evidence="2" id="KW-0539">Nucleus</keyword>
<feature type="region of interest" description="Disordered" evidence="3">
    <location>
        <begin position="41"/>
        <end position="75"/>
    </location>
</feature>
<dbReference type="RefSeq" id="XP_008714124.1">
    <property type="nucleotide sequence ID" value="XM_008715902.1"/>
</dbReference>
<dbReference type="Gene3D" id="4.10.240.10">
    <property type="entry name" value="Zn(2)-C6 fungal-type DNA-binding domain"/>
    <property type="match status" value="1"/>
</dbReference>
<feature type="compositionally biased region" description="Basic residues" evidence="3">
    <location>
        <begin position="41"/>
        <end position="50"/>
    </location>
</feature>
<evidence type="ECO:0008006" key="6">
    <source>
        <dbReference type="Google" id="ProtNLM"/>
    </source>
</evidence>
<evidence type="ECO:0000313" key="4">
    <source>
        <dbReference type="EMBL" id="ETN42388.1"/>
    </source>
</evidence>
<name>W2S2Z0_CYPE1</name>
<dbReference type="GO" id="GO:0003677">
    <property type="term" value="F:DNA binding"/>
    <property type="evidence" value="ECO:0007669"/>
    <property type="project" value="UniProtKB-KW"/>
</dbReference>
<protein>
    <recommendedName>
        <fullName evidence="6">Zn(2)-C6 fungal-type domain-containing protein</fullName>
    </recommendedName>
</protein>
<evidence type="ECO:0000256" key="2">
    <source>
        <dbReference type="ARBA" id="ARBA00023242"/>
    </source>
</evidence>
<dbReference type="OrthoDB" id="4158899at2759"/>